<evidence type="ECO:0000313" key="9">
    <source>
        <dbReference type="Proteomes" id="UP000826271"/>
    </source>
</evidence>
<evidence type="ECO:0000256" key="4">
    <source>
        <dbReference type="ARBA" id="ARBA00034481"/>
    </source>
</evidence>
<dbReference type="FunFam" id="1.10.10.10:FF:000213">
    <property type="entry name" value="Coniferyl alcohol 9-O-methyltransferase"/>
    <property type="match status" value="1"/>
</dbReference>
<dbReference type="InterPro" id="IPR029063">
    <property type="entry name" value="SAM-dependent_MTases_sf"/>
</dbReference>
<proteinExistence type="inferred from homology"/>
<dbReference type="Gene3D" id="3.40.50.150">
    <property type="entry name" value="Vaccinia Virus protein VP39"/>
    <property type="match status" value="1"/>
</dbReference>
<dbReference type="PANTHER" id="PTHR11746">
    <property type="entry name" value="O-METHYLTRANSFERASE"/>
    <property type="match status" value="1"/>
</dbReference>
<dbReference type="InterPro" id="IPR016461">
    <property type="entry name" value="COMT-like"/>
</dbReference>
<name>A0AAV6W304_9LAMI</name>
<evidence type="ECO:0000256" key="1">
    <source>
        <dbReference type="ARBA" id="ARBA00022603"/>
    </source>
</evidence>
<sequence length="360" mass="40684">MALVNEDVRSYLSGEVSTKQLLDAQAHVWNHIFAFIKSMSLKSAVELGIPDIIHKHGKPMTLPELIDALPFDKQKSQCVHRLMRILIHSQFFVKEREGYWLTPASHLLLTDAPLSVAPLALLINDQILTKPWHYMSEWLLNENHSSPWETAHGRTFWEQAEHEPRMSNLFNEAMSRDARLITRLLLKDCKHVFDGINSLVDVGGATGTTAKAIAEAFPHMKCTVLDLPYVVAGFEGTDKLGYVGGDMFETIPPADVVLLKWILHDWNDENCVKILKNCKEAIPKGGKVMIIDMIILEGGGGECDDKAMENQLFFDMAMMTYVDGKERSEKEWAKLFLEAGFTTYNITHAFGARSLIEVYH</sequence>
<dbReference type="SUPFAM" id="SSF53335">
    <property type="entry name" value="S-adenosyl-L-methionine-dependent methyltransferases"/>
    <property type="match status" value="1"/>
</dbReference>
<dbReference type="Pfam" id="PF08100">
    <property type="entry name" value="Dimerisation"/>
    <property type="match status" value="1"/>
</dbReference>
<evidence type="ECO:0008006" key="10">
    <source>
        <dbReference type="Google" id="ProtNLM"/>
    </source>
</evidence>
<feature type="domain" description="O-methyltransferase dimerisation" evidence="7">
    <location>
        <begin position="29"/>
        <end position="111"/>
    </location>
</feature>
<protein>
    <recommendedName>
        <fullName evidence="10">O-methyltransferase</fullName>
    </recommendedName>
</protein>
<dbReference type="GO" id="GO:0008757">
    <property type="term" value="F:S-adenosylmethionine-dependent methyltransferase activity"/>
    <property type="evidence" value="ECO:0007669"/>
    <property type="project" value="UniProtKB-ARBA"/>
</dbReference>
<dbReference type="InterPro" id="IPR012967">
    <property type="entry name" value="COMT_dimerisation"/>
</dbReference>
<dbReference type="PIRSF" id="PIRSF005739">
    <property type="entry name" value="O-mtase"/>
    <property type="match status" value="1"/>
</dbReference>
<dbReference type="CDD" id="cd02440">
    <property type="entry name" value="AdoMet_MTases"/>
    <property type="match status" value="1"/>
</dbReference>
<keyword evidence="3" id="KW-0949">S-adenosyl-L-methionine</keyword>
<evidence type="ECO:0000256" key="2">
    <source>
        <dbReference type="ARBA" id="ARBA00022679"/>
    </source>
</evidence>
<gene>
    <name evidence="8" type="ORF">BUALT_Bualt18G0029900</name>
</gene>
<accession>A0AAV6W304</accession>
<keyword evidence="2" id="KW-0808">Transferase</keyword>
<feature type="domain" description="O-methyltransferase C-terminal" evidence="6">
    <location>
        <begin position="132"/>
        <end position="341"/>
    </location>
</feature>
<dbReference type="Pfam" id="PF00891">
    <property type="entry name" value="Methyltransf_2"/>
    <property type="match status" value="1"/>
</dbReference>
<reference evidence="8" key="1">
    <citation type="submission" date="2019-10" db="EMBL/GenBank/DDBJ databases">
        <authorList>
            <person name="Zhang R."/>
            <person name="Pan Y."/>
            <person name="Wang J."/>
            <person name="Ma R."/>
            <person name="Yu S."/>
        </authorList>
    </citation>
    <scope>NUCLEOTIDE SEQUENCE</scope>
    <source>
        <strain evidence="8">LA-IB0</strain>
        <tissue evidence="8">Leaf</tissue>
    </source>
</reference>
<evidence type="ECO:0000259" key="6">
    <source>
        <dbReference type="Pfam" id="PF00891"/>
    </source>
</evidence>
<dbReference type="InterPro" id="IPR001077">
    <property type="entry name" value="COMT_C"/>
</dbReference>
<dbReference type="Proteomes" id="UP000826271">
    <property type="component" value="Unassembled WGS sequence"/>
</dbReference>
<dbReference type="InterPro" id="IPR036390">
    <property type="entry name" value="WH_DNA-bd_sf"/>
</dbReference>
<feature type="active site" description="Proton acceptor" evidence="5">
    <location>
        <position position="264"/>
    </location>
</feature>
<dbReference type="GO" id="GO:0008171">
    <property type="term" value="F:O-methyltransferase activity"/>
    <property type="evidence" value="ECO:0007669"/>
    <property type="project" value="InterPro"/>
</dbReference>
<keyword evidence="9" id="KW-1185">Reference proteome</keyword>
<comment type="caution">
    <text evidence="8">The sequence shown here is derived from an EMBL/GenBank/DDBJ whole genome shotgun (WGS) entry which is preliminary data.</text>
</comment>
<keyword evidence="1" id="KW-0489">Methyltransferase</keyword>
<organism evidence="8 9">
    <name type="scientific">Buddleja alternifolia</name>
    <dbReference type="NCBI Taxonomy" id="168488"/>
    <lineage>
        <taxon>Eukaryota</taxon>
        <taxon>Viridiplantae</taxon>
        <taxon>Streptophyta</taxon>
        <taxon>Embryophyta</taxon>
        <taxon>Tracheophyta</taxon>
        <taxon>Spermatophyta</taxon>
        <taxon>Magnoliopsida</taxon>
        <taxon>eudicotyledons</taxon>
        <taxon>Gunneridae</taxon>
        <taxon>Pentapetalae</taxon>
        <taxon>asterids</taxon>
        <taxon>lamiids</taxon>
        <taxon>Lamiales</taxon>
        <taxon>Scrophulariaceae</taxon>
        <taxon>Buddlejeae</taxon>
        <taxon>Buddleja</taxon>
    </lineage>
</organism>
<evidence type="ECO:0000256" key="3">
    <source>
        <dbReference type="ARBA" id="ARBA00022691"/>
    </source>
</evidence>
<dbReference type="GO" id="GO:0046983">
    <property type="term" value="F:protein dimerization activity"/>
    <property type="evidence" value="ECO:0007669"/>
    <property type="project" value="InterPro"/>
</dbReference>
<dbReference type="PROSITE" id="PS51683">
    <property type="entry name" value="SAM_OMT_II"/>
    <property type="match status" value="1"/>
</dbReference>
<dbReference type="AlphaFoldDB" id="A0AAV6W304"/>
<dbReference type="InterPro" id="IPR036388">
    <property type="entry name" value="WH-like_DNA-bd_sf"/>
</dbReference>
<evidence type="ECO:0000259" key="7">
    <source>
        <dbReference type="Pfam" id="PF08100"/>
    </source>
</evidence>
<dbReference type="GO" id="GO:0032259">
    <property type="term" value="P:methylation"/>
    <property type="evidence" value="ECO:0007669"/>
    <property type="project" value="UniProtKB-KW"/>
</dbReference>
<evidence type="ECO:0000313" key="8">
    <source>
        <dbReference type="EMBL" id="KAG8364738.1"/>
    </source>
</evidence>
<dbReference type="FunFam" id="3.40.50.150:FF:000057">
    <property type="entry name" value="O-methyltransferase ZRP4"/>
    <property type="match status" value="1"/>
</dbReference>
<evidence type="ECO:0000256" key="5">
    <source>
        <dbReference type="PIRSR" id="PIRSR005739-1"/>
    </source>
</evidence>
<dbReference type="SUPFAM" id="SSF46785">
    <property type="entry name" value="Winged helix' DNA-binding domain"/>
    <property type="match status" value="1"/>
</dbReference>
<comment type="similarity">
    <text evidence="4">Belongs to the class I-like SAM-binding methyltransferase superfamily. Cation-independent O-methyltransferase family. COMT subfamily.</text>
</comment>
<dbReference type="EMBL" id="WHWC01000018">
    <property type="protein sequence ID" value="KAG8364738.1"/>
    <property type="molecule type" value="Genomic_DNA"/>
</dbReference>
<dbReference type="Gene3D" id="1.10.10.10">
    <property type="entry name" value="Winged helix-like DNA-binding domain superfamily/Winged helix DNA-binding domain"/>
    <property type="match status" value="1"/>
</dbReference>